<dbReference type="Pfam" id="PF13456">
    <property type="entry name" value="RVT_3"/>
    <property type="match status" value="1"/>
</dbReference>
<accession>A0A068TWF8</accession>
<proteinExistence type="predicted"/>
<dbReference type="PANTHER" id="PTHR46387:SF2">
    <property type="entry name" value="RIBONUCLEASE HI"/>
    <property type="match status" value="1"/>
</dbReference>
<dbReference type="AlphaFoldDB" id="A0A068TWF8"/>
<dbReference type="Proteomes" id="UP000295252">
    <property type="component" value="Chromosome III"/>
</dbReference>
<dbReference type="GO" id="GO:0003676">
    <property type="term" value="F:nucleic acid binding"/>
    <property type="evidence" value="ECO:0007669"/>
    <property type="project" value="InterPro"/>
</dbReference>
<dbReference type="OrthoDB" id="2016287at2759"/>
<dbReference type="PANTHER" id="PTHR46387">
    <property type="entry name" value="POLYNUCLEOTIDYL TRANSFERASE, RIBONUCLEASE H-LIKE SUPERFAMILY PROTEIN"/>
    <property type="match status" value="1"/>
</dbReference>
<keyword evidence="1" id="KW-0732">Signal</keyword>
<reference evidence="4" key="1">
    <citation type="journal article" date="2014" name="Science">
        <title>The coffee genome provides insight into the convergent evolution of caffeine biosynthesis.</title>
        <authorList>
            <person name="Denoeud F."/>
            <person name="Carretero-Paulet L."/>
            <person name="Dereeper A."/>
            <person name="Droc G."/>
            <person name="Guyot R."/>
            <person name="Pietrella M."/>
            <person name="Zheng C."/>
            <person name="Alberti A."/>
            <person name="Anthony F."/>
            <person name="Aprea G."/>
            <person name="Aury J.M."/>
            <person name="Bento P."/>
            <person name="Bernard M."/>
            <person name="Bocs S."/>
            <person name="Campa C."/>
            <person name="Cenci A."/>
            <person name="Combes M.C."/>
            <person name="Crouzillat D."/>
            <person name="Da Silva C."/>
            <person name="Daddiego L."/>
            <person name="De Bellis F."/>
            <person name="Dussert S."/>
            <person name="Garsmeur O."/>
            <person name="Gayraud T."/>
            <person name="Guignon V."/>
            <person name="Jahn K."/>
            <person name="Jamilloux V."/>
            <person name="Joet T."/>
            <person name="Labadie K."/>
            <person name="Lan T."/>
            <person name="Leclercq J."/>
            <person name="Lepelley M."/>
            <person name="Leroy T."/>
            <person name="Li L.T."/>
            <person name="Librado P."/>
            <person name="Lopez L."/>
            <person name="Munoz A."/>
            <person name="Noel B."/>
            <person name="Pallavicini A."/>
            <person name="Perrotta G."/>
            <person name="Poncet V."/>
            <person name="Pot D."/>
            <person name="Priyono X."/>
            <person name="Rigoreau M."/>
            <person name="Rouard M."/>
            <person name="Rozas J."/>
            <person name="Tranchant-Dubreuil C."/>
            <person name="VanBuren R."/>
            <person name="Zhang Q."/>
            <person name="Andrade A.C."/>
            <person name="Argout X."/>
            <person name="Bertrand B."/>
            <person name="de Kochko A."/>
            <person name="Graziosi G."/>
            <person name="Henry R.J."/>
            <person name="Jayarama X."/>
            <person name="Ming R."/>
            <person name="Nagai C."/>
            <person name="Rounsley S."/>
            <person name="Sankoff D."/>
            <person name="Giuliano G."/>
            <person name="Albert V.A."/>
            <person name="Wincker P."/>
            <person name="Lashermes P."/>
        </authorList>
    </citation>
    <scope>NUCLEOTIDE SEQUENCE [LARGE SCALE GENOMIC DNA]</scope>
    <source>
        <strain evidence="4">cv. DH200-94</strain>
    </source>
</reference>
<keyword evidence="4" id="KW-1185">Reference proteome</keyword>
<dbReference type="CDD" id="cd09279">
    <property type="entry name" value="RNase_HI_like"/>
    <property type="match status" value="1"/>
</dbReference>
<evidence type="ECO:0000259" key="2">
    <source>
        <dbReference type="PROSITE" id="PS50879"/>
    </source>
</evidence>
<dbReference type="InParanoid" id="A0A068TWF8"/>
<dbReference type="InterPro" id="IPR002156">
    <property type="entry name" value="RNaseH_domain"/>
</dbReference>
<dbReference type="FunCoup" id="A0A068TWF8">
    <property type="interactions" value="149"/>
</dbReference>
<gene>
    <name evidence="3" type="ORF">GSCOC_T00032161001</name>
</gene>
<organism evidence="3 4">
    <name type="scientific">Coffea canephora</name>
    <name type="common">Robusta coffee</name>
    <dbReference type="NCBI Taxonomy" id="49390"/>
    <lineage>
        <taxon>Eukaryota</taxon>
        <taxon>Viridiplantae</taxon>
        <taxon>Streptophyta</taxon>
        <taxon>Embryophyta</taxon>
        <taxon>Tracheophyta</taxon>
        <taxon>Spermatophyta</taxon>
        <taxon>Magnoliopsida</taxon>
        <taxon>eudicotyledons</taxon>
        <taxon>Gunneridae</taxon>
        <taxon>Pentapetalae</taxon>
        <taxon>asterids</taxon>
        <taxon>lamiids</taxon>
        <taxon>Gentianales</taxon>
        <taxon>Rubiaceae</taxon>
        <taxon>Ixoroideae</taxon>
        <taxon>Gardenieae complex</taxon>
        <taxon>Bertiereae - Coffeeae clade</taxon>
        <taxon>Coffeeae</taxon>
        <taxon>Coffea</taxon>
    </lineage>
</organism>
<dbReference type="SUPFAM" id="SSF53098">
    <property type="entry name" value="Ribonuclease H-like"/>
    <property type="match status" value="1"/>
</dbReference>
<dbReference type="STRING" id="49390.A0A068TWF8"/>
<dbReference type="OMA" id="RGSCILM"/>
<dbReference type="Gene3D" id="3.30.420.10">
    <property type="entry name" value="Ribonuclease H-like superfamily/Ribonuclease H"/>
    <property type="match status" value="1"/>
</dbReference>
<feature type="domain" description="RNase H type-1" evidence="2">
    <location>
        <begin position="186"/>
        <end position="317"/>
    </location>
</feature>
<dbReference type="PROSITE" id="PS50879">
    <property type="entry name" value="RNASE_H_1"/>
    <property type="match status" value="1"/>
</dbReference>
<protein>
    <recommendedName>
        <fullName evidence="2">RNase H type-1 domain-containing protein</fullName>
    </recommendedName>
</protein>
<feature type="chain" id="PRO_5001657378" description="RNase H type-1 domain-containing protein" evidence="1">
    <location>
        <begin position="20"/>
        <end position="338"/>
    </location>
</feature>
<dbReference type="FunFam" id="3.30.420.10:FF:000076">
    <property type="entry name" value="RBR-type E3 ubiquitin transferase"/>
    <property type="match status" value="1"/>
</dbReference>
<dbReference type="InterPro" id="IPR036397">
    <property type="entry name" value="RNaseH_sf"/>
</dbReference>
<dbReference type="Gramene" id="CDP00274">
    <property type="protein sequence ID" value="CDP00274"/>
    <property type="gene ID" value="GSCOC_T00032161001"/>
</dbReference>
<name>A0A068TWF8_COFCA</name>
<sequence>MVSACFWALLSRTSGVVRSAIHGAYSLSWSRSFQDVDSSRAANLGLCSTRISCQCYSSEWPIGHKDTGTQAMLKDEKDAFFVVRKGDIIGVYKSLSDCQAQVGSSIRDPPVSVYKGHAMPKGVEKYLLSCGLKGALYSFKAGDLTERLFGTLLPCHSYQLPSSCRDEISIKLGPKKWPQEVLSSLSGHSCTLEFDGSSKGNPGQSGAGVVLRAADGSWICRLREGLGIETAYASQYQAIILGLQYALDKGFRSIHVQGDSDLVCMQIQGLWKVKDKKITILCEKAKSLKHKFTSFRIIHVQKDLNSEADKQAKLAVKLADGQIQGEIQKTAYVKGNVL</sequence>
<dbReference type="EMBL" id="HG739089">
    <property type="protein sequence ID" value="CDP00274.1"/>
    <property type="molecule type" value="Genomic_DNA"/>
</dbReference>
<dbReference type="GO" id="GO:0004523">
    <property type="term" value="F:RNA-DNA hybrid ribonuclease activity"/>
    <property type="evidence" value="ECO:0007669"/>
    <property type="project" value="InterPro"/>
</dbReference>
<dbReference type="PhylomeDB" id="A0A068TWF8"/>
<evidence type="ECO:0000313" key="4">
    <source>
        <dbReference type="Proteomes" id="UP000295252"/>
    </source>
</evidence>
<evidence type="ECO:0000313" key="3">
    <source>
        <dbReference type="EMBL" id="CDP00274.1"/>
    </source>
</evidence>
<evidence type="ECO:0000256" key="1">
    <source>
        <dbReference type="SAM" id="SignalP"/>
    </source>
</evidence>
<dbReference type="InterPro" id="IPR012337">
    <property type="entry name" value="RNaseH-like_sf"/>
</dbReference>
<feature type="signal peptide" evidence="1">
    <location>
        <begin position="1"/>
        <end position="19"/>
    </location>
</feature>